<dbReference type="RefSeq" id="WP_244752735.1">
    <property type="nucleotide sequence ID" value="NZ_CP095074.1"/>
</dbReference>
<gene>
    <name evidence="1" type="ORF">MUO14_22540</name>
</gene>
<name>A0ABY4GY56_9BACI</name>
<evidence type="ECO:0000313" key="1">
    <source>
        <dbReference type="EMBL" id="UOQ93131.1"/>
    </source>
</evidence>
<protein>
    <submittedName>
        <fullName evidence="1">Uncharacterized protein</fullName>
    </submittedName>
</protein>
<keyword evidence="2" id="KW-1185">Reference proteome</keyword>
<reference evidence="1 2" key="1">
    <citation type="submission" date="2022-04" db="EMBL/GenBank/DDBJ databases">
        <title>Halobacillus sp. isolated from saltern.</title>
        <authorList>
            <person name="Won M."/>
            <person name="Lee C.-M."/>
            <person name="Woen H.-Y."/>
            <person name="Kwon S.-W."/>
        </authorList>
    </citation>
    <scope>NUCLEOTIDE SEQUENCE [LARGE SCALE GENOMIC DNA]</scope>
    <source>
        <strain evidence="1 2">SSTM10-2</strain>
    </source>
</reference>
<dbReference type="Proteomes" id="UP000831880">
    <property type="component" value="Chromosome"/>
</dbReference>
<dbReference type="EMBL" id="CP095074">
    <property type="protein sequence ID" value="UOQ93131.1"/>
    <property type="molecule type" value="Genomic_DNA"/>
</dbReference>
<evidence type="ECO:0000313" key="2">
    <source>
        <dbReference type="Proteomes" id="UP000831880"/>
    </source>
</evidence>
<organism evidence="1 2">
    <name type="scientific">Halobacillus shinanisalinarum</name>
    <dbReference type="NCBI Taxonomy" id="2932258"/>
    <lineage>
        <taxon>Bacteria</taxon>
        <taxon>Bacillati</taxon>
        <taxon>Bacillota</taxon>
        <taxon>Bacilli</taxon>
        <taxon>Bacillales</taxon>
        <taxon>Bacillaceae</taxon>
        <taxon>Halobacillus</taxon>
    </lineage>
</organism>
<accession>A0ABY4GY56</accession>
<proteinExistence type="predicted"/>
<sequence>MRFIWLIITSFFLLTGFAHQDHLKIIDVQTTINESQKTIRYDFKIKNTGDKTIGNEFDYPGYYFRGMEIVVVPDKDLQKFMKMMPNTKYKKMKPSGSGSQRRILPNHVAEFHAEYFFKDIKNLSKVKELALSGKLIILDGPNVIAELPLK</sequence>